<dbReference type="NCBIfam" id="TIGR01484">
    <property type="entry name" value="HAD-SF-IIB"/>
    <property type="match status" value="1"/>
</dbReference>
<dbReference type="SFLD" id="SFLDS00003">
    <property type="entry name" value="Haloacid_Dehalogenase"/>
    <property type="match status" value="1"/>
</dbReference>
<keyword evidence="4" id="KW-1185">Reference proteome</keyword>
<organism evidence="3 4">
    <name type="scientific">Methylophaga muralis</name>
    <dbReference type="NCBI Taxonomy" id="291169"/>
    <lineage>
        <taxon>Bacteria</taxon>
        <taxon>Pseudomonadati</taxon>
        <taxon>Pseudomonadota</taxon>
        <taxon>Gammaproteobacteria</taxon>
        <taxon>Thiotrichales</taxon>
        <taxon>Piscirickettsiaceae</taxon>
        <taxon>Methylophaga</taxon>
    </lineage>
</organism>
<dbReference type="PANTHER" id="PTHR46521">
    <property type="entry name" value="SUCROSE-PHOSPHATASE 2-RELATED"/>
    <property type="match status" value="1"/>
</dbReference>
<dbReference type="SFLD" id="SFLDG01140">
    <property type="entry name" value="C2.B:_Phosphomannomutase_and_P"/>
    <property type="match status" value="1"/>
</dbReference>
<dbReference type="AlphaFoldDB" id="A0A1E3GVU4"/>
<evidence type="ECO:0000313" key="3">
    <source>
        <dbReference type="EMBL" id="ODN67666.1"/>
    </source>
</evidence>
<dbReference type="Proteomes" id="UP000094379">
    <property type="component" value="Unassembled WGS sequence"/>
</dbReference>
<dbReference type="GO" id="GO:0000287">
    <property type="term" value="F:magnesium ion binding"/>
    <property type="evidence" value="ECO:0007669"/>
    <property type="project" value="UniProtKB-ARBA"/>
</dbReference>
<accession>A0A1E3GVU4</accession>
<dbReference type="PANTHER" id="PTHR46521:SF4">
    <property type="entry name" value="SUCROSE-PHOSPHATASE 2-RELATED"/>
    <property type="match status" value="1"/>
</dbReference>
<protein>
    <submittedName>
        <fullName evidence="3">Mannosylfructose-phosphate phosphatase</fullName>
        <ecNumber evidence="3">3.1.3.79</ecNumber>
    </submittedName>
</protein>
<dbReference type="InterPro" id="IPR006379">
    <property type="entry name" value="HAD-SF_hydro_IIB"/>
</dbReference>
<comment type="caution">
    <text evidence="3">The sequence shown here is derived from an EMBL/GenBank/DDBJ whole genome shotgun (WGS) entry which is preliminary data.</text>
</comment>
<evidence type="ECO:0000259" key="2">
    <source>
        <dbReference type="Pfam" id="PF05116"/>
    </source>
</evidence>
<feature type="domain" description="Sucrose phosphatase-like" evidence="2">
    <location>
        <begin position="4"/>
        <end position="271"/>
    </location>
</feature>
<proteinExistence type="predicted"/>
<dbReference type="Gene3D" id="3.90.1070.10">
    <property type="match status" value="1"/>
</dbReference>
<dbReference type="EMBL" id="MCRI01000004">
    <property type="protein sequence ID" value="ODN67666.1"/>
    <property type="molecule type" value="Genomic_DNA"/>
</dbReference>
<dbReference type="InterPro" id="IPR006380">
    <property type="entry name" value="SPP-like_dom"/>
</dbReference>
<dbReference type="RefSeq" id="WP_069295309.1">
    <property type="nucleotide sequence ID" value="NZ_MCRI01000004.1"/>
</dbReference>
<dbReference type="SUPFAM" id="SSF56784">
    <property type="entry name" value="HAD-like"/>
    <property type="match status" value="1"/>
</dbReference>
<gene>
    <name evidence="3" type="primary">mfppA_1</name>
    <name evidence="3" type="ORF">A9E74_00776</name>
</gene>
<dbReference type="PATRIC" id="fig|291169.3.peg.777"/>
<dbReference type="InterPro" id="IPR051518">
    <property type="entry name" value="Sucrose_Phosphatase"/>
</dbReference>
<keyword evidence="1 3" id="KW-0378">Hydrolase</keyword>
<dbReference type="EC" id="3.1.3.79" evidence="3"/>
<dbReference type="SFLD" id="SFLDG01141">
    <property type="entry name" value="C2.B.1:_Sucrose_Phosphatase_Li"/>
    <property type="match status" value="1"/>
</dbReference>
<dbReference type="InterPro" id="IPR036412">
    <property type="entry name" value="HAD-like_sf"/>
</dbReference>
<name>A0A1E3GVU4_9GAMM</name>
<dbReference type="InterPro" id="IPR023214">
    <property type="entry name" value="HAD_sf"/>
</dbReference>
<dbReference type="Pfam" id="PF05116">
    <property type="entry name" value="S6PP"/>
    <property type="match status" value="1"/>
</dbReference>
<evidence type="ECO:0000256" key="1">
    <source>
        <dbReference type="ARBA" id="ARBA00022801"/>
    </source>
</evidence>
<sequence length="285" mass="31976">MSAKLLLCTDMDRTVIPNGMQAEHPDARRRFRKFCQADNVCLVYVTGRHRQLVEKAIRTYSLPTPDYIISDVGTKIFQFKDKHWQEVQSWCDEIDQDWNGNSHSDLKALLSDIKDLQLQEFSKQNTHKLSFYLPLYLDKDAVIDAVQQRLAAKQIQASVMWSIDELTNVGLLDVLPEHATKLHAIEFLQNRLGYDDSEVIFAGDSGNDMPVLASPILSVVVNNASAEIKAMAQQLVTENGHPQSLYIAGDPGALGMNGNYSAGVLQGVWHYAEAFRNQLETGDNP</sequence>
<evidence type="ECO:0000313" key="4">
    <source>
        <dbReference type="Proteomes" id="UP000094379"/>
    </source>
</evidence>
<dbReference type="Gene3D" id="3.40.50.1000">
    <property type="entry name" value="HAD superfamily/HAD-like"/>
    <property type="match status" value="1"/>
</dbReference>
<reference evidence="3 4" key="1">
    <citation type="submission" date="2016-07" db="EMBL/GenBank/DDBJ databases">
        <title>Draft Genome Sequence of Methylophaga muralis Bur 1.</title>
        <authorList>
            <person name="Vasilenko O.V."/>
            <person name="Doronina N.V."/>
            <person name="Shmareva M.N."/>
            <person name="Tarlachkov S.V."/>
            <person name="Mustakhimov I."/>
            <person name="Trotsenko Y.A."/>
        </authorList>
    </citation>
    <scope>NUCLEOTIDE SEQUENCE [LARGE SCALE GENOMIC DNA]</scope>
    <source>
        <strain evidence="3 4">Bur 1</strain>
    </source>
</reference>
<dbReference type="GO" id="GO:0016791">
    <property type="term" value="F:phosphatase activity"/>
    <property type="evidence" value="ECO:0007669"/>
    <property type="project" value="UniProtKB-ARBA"/>
</dbReference>
<dbReference type="STRING" id="291169.A9E74_00776"/>